<name>A0A1B1N663_9BACL</name>
<evidence type="ECO:0000256" key="6">
    <source>
        <dbReference type="PIRSR" id="PIRSR000349-1"/>
    </source>
</evidence>
<dbReference type="GO" id="GO:0046872">
    <property type="term" value="F:metal ion binding"/>
    <property type="evidence" value="ECO:0007669"/>
    <property type="project" value="UniProtKB-KW"/>
</dbReference>
<dbReference type="GO" id="GO:0005737">
    <property type="term" value="C:cytoplasm"/>
    <property type="evidence" value="ECO:0007669"/>
    <property type="project" value="TreeGrafter"/>
</dbReference>
<evidence type="ECO:0000256" key="2">
    <source>
        <dbReference type="ARBA" id="ARBA00008714"/>
    </source>
</evidence>
<dbReference type="PRINTS" id="PR01703">
    <property type="entry name" value="MNSODISMTASE"/>
</dbReference>
<dbReference type="OrthoDB" id="9803125at2"/>
<gene>
    <name evidence="10" type="ORF">AWM70_22000</name>
</gene>
<dbReference type="SUPFAM" id="SSF46609">
    <property type="entry name" value="Fe,Mn superoxide dismutase (SOD), N-terminal domain"/>
    <property type="match status" value="1"/>
</dbReference>
<dbReference type="KEGG" id="pyg:AWM70_22000"/>
<dbReference type="InterPro" id="IPR019831">
    <property type="entry name" value="Mn/Fe_SOD_N"/>
</dbReference>
<evidence type="ECO:0000259" key="8">
    <source>
        <dbReference type="Pfam" id="PF00081"/>
    </source>
</evidence>
<evidence type="ECO:0000256" key="4">
    <source>
        <dbReference type="ARBA" id="ARBA00022723"/>
    </source>
</evidence>
<evidence type="ECO:0000259" key="9">
    <source>
        <dbReference type="Pfam" id="PF02777"/>
    </source>
</evidence>
<evidence type="ECO:0000256" key="7">
    <source>
        <dbReference type="RuleBase" id="RU000414"/>
    </source>
</evidence>
<dbReference type="Gene3D" id="1.10.287.990">
    <property type="entry name" value="Fe,Mn superoxide dismutase (SOD) domain"/>
    <property type="match status" value="1"/>
</dbReference>
<dbReference type="Proteomes" id="UP000092573">
    <property type="component" value="Chromosome"/>
</dbReference>
<dbReference type="FunFam" id="1.10.287.990:FF:000001">
    <property type="entry name" value="Superoxide dismutase"/>
    <property type="match status" value="1"/>
</dbReference>
<accession>A0A1B1N663</accession>
<feature type="binding site" evidence="6">
    <location>
        <position position="165"/>
    </location>
    <ligand>
        <name>Mn(2+)</name>
        <dbReference type="ChEBI" id="CHEBI:29035"/>
    </ligand>
</feature>
<dbReference type="FunFam" id="3.55.40.20:FF:000001">
    <property type="entry name" value="Superoxide dismutase"/>
    <property type="match status" value="1"/>
</dbReference>
<dbReference type="InterPro" id="IPR036314">
    <property type="entry name" value="SOD_C_sf"/>
</dbReference>
<feature type="binding site" evidence="6">
    <location>
        <position position="169"/>
    </location>
    <ligand>
        <name>Mn(2+)</name>
        <dbReference type="ChEBI" id="CHEBI:29035"/>
    </ligand>
</feature>
<dbReference type="AlphaFoldDB" id="A0A1B1N663"/>
<evidence type="ECO:0000256" key="5">
    <source>
        <dbReference type="ARBA" id="ARBA00023002"/>
    </source>
</evidence>
<dbReference type="InterPro" id="IPR001189">
    <property type="entry name" value="Mn/Fe_SOD"/>
</dbReference>
<dbReference type="GO" id="GO:0004784">
    <property type="term" value="F:superoxide dismutase activity"/>
    <property type="evidence" value="ECO:0007669"/>
    <property type="project" value="UniProtKB-EC"/>
</dbReference>
<comment type="similarity">
    <text evidence="2 7">Belongs to the iron/manganese superoxide dismutase family.</text>
</comment>
<dbReference type="InterPro" id="IPR019832">
    <property type="entry name" value="Mn/Fe_SOD_C"/>
</dbReference>
<feature type="binding site" evidence="6">
    <location>
        <position position="27"/>
    </location>
    <ligand>
        <name>Mn(2+)</name>
        <dbReference type="ChEBI" id="CHEBI:29035"/>
    </ligand>
</feature>
<dbReference type="SUPFAM" id="SSF54719">
    <property type="entry name" value="Fe,Mn superoxide dismutase (SOD), C-terminal domain"/>
    <property type="match status" value="1"/>
</dbReference>
<keyword evidence="11" id="KW-1185">Reference proteome</keyword>
<dbReference type="EMBL" id="CP014167">
    <property type="protein sequence ID" value="ANS76923.1"/>
    <property type="molecule type" value="Genomic_DNA"/>
</dbReference>
<dbReference type="STRING" id="1462996.AWM70_22000"/>
<dbReference type="Pfam" id="PF00081">
    <property type="entry name" value="Sod_Fe_N"/>
    <property type="match status" value="1"/>
</dbReference>
<feature type="domain" description="Manganese/iron superoxide dismutase C-terminal" evidence="9">
    <location>
        <begin position="97"/>
        <end position="198"/>
    </location>
</feature>
<keyword evidence="5 7" id="KW-0560">Oxidoreductase</keyword>
<dbReference type="EC" id="1.15.1.1" evidence="3 7"/>
<protein>
    <recommendedName>
        <fullName evidence="3 7">Superoxide dismutase</fullName>
        <ecNumber evidence="3 7">1.15.1.1</ecNumber>
    </recommendedName>
</protein>
<dbReference type="InterPro" id="IPR019833">
    <property type="entry name" value="Mn/Fe_SOD_BS"/>
</dbReference>
<keyword evidence="4 6" id="KW-0479">Metal-binding</keyword>
<sequence>MAHELPALPYPANALEPHIDEQTMNIHHDRHHNTYVTNLNNALESAPDLQSKSVEELISNLGAVPENIRTAVRNNGGGHANHSLFWTVIGPNGGGTPSGEVASAIDSDLGGFDKFKEEFTKAATTRFGSGWAWLVVGKDGKLAVTSTPNQDNPLMEGLTPILGLDVWEHAYYLKYQNKRPDYIAAFWNVINWDEVNKRYLAAR</sequence>
<comment type="catalytic activity">
    <reaction evidence="7">
        <text>2 superoxide + 2 H(+) = H2O2 + O2</text>
        <dbReference type="Rhea" id="RHEA:20696"/>
        <dbReference type="ChEBI" id="CHEBI:15378"/>
        <dbReference type="ChEBI" id="CHEBI:15379"/>
        <dbReference type="ChEBI" id="CHEBI:16240"/>
        <dbReference type="ChEBI" id="CHEBI:18421"/>
        <dbReference type="EC" id="1.15.1.1"/>
    </reaction>
</comment>
<dbReference type="PANTHER" id="PTHR43595:SF2">
    <property type="entry name" value="SMALL RIBOSOMAL SUBUNIT PROTEIN MS42"/>
    <property type="match status" value="1"/>
</dbReference>
<evidence type="ECO:0000256" key="3">
    <source>
        <dbReference type="ARBA" id="ARBA00012682"/>
    </source>
</evidence>
<dbReference type="PROSITE" id="PS00088">
    <property type="entry name" value="SOD_MN"/>
    <property type="match status" value="1"/>
</dbReference>
<organism evidence="10 11">
    <name type="scientific">Paenibacillus yonginensis</name>
    <dbReference type="NCBI Taxonomy" id="1462996"/>
    <lineage>
        <taxon>Bacteria</taxon>
        <taxon>Bacillati</taxon>
        <taxon>Bacillota</taxon>
        <taxon>Bacilli</taxon>
        <taxon>Bacillales</taxon>
        <taxon>Paenibacillaceae</taxon>
        <taxon>Paenibacillus</taxon>
    </lineage>
</organism>
<dbReference type="RefSeq" id="WP_068700036.1">
    <property type="nucleotide sequence ID" value="NZ_CP014167.1"/>
</dbReference>
<comment type="function">
    <text evidence="7">Destroys radicals which are normally produced within the cells and which are toxic to biological systems.</text>
</comment>
<proteinExistence type="inferred from homology"/>
<dbReference type="PANTHER" id="PTHR43595">
    <property type="entry name" value="37S RIBOSOMAL PROTEIN S26, MITOCHONDRIAL"/>
    <property type="match status" value="1"/>
</dbReference>
<dbReference type="InterPro" id="IPR036324">
    <property type="entry name" value="Mn/Fe_SOD_N_sf"/>
</dbReference>
<dbReference type="Pfam" id="PF02777">
    <property type="entry name" value="Sod_Fe_C"/>
    <property type="match status" value="1"/>
</dbReference>
<feature type="binding site" evidence="6">
    <location>
        <position position="82"/>
    </location>
    <ligand>
        <name>Mn(2+)</name>
        <dbReference type="ChEBI" id="CHEBI:29035"/>
    </ligand>
</feature>
<dbReference type="PIRSF" id="PIRSF000349">
    <property type="entry name" value="SODismutase"/>
    <property type="match status" value="1"/>
</dbReference>
<evidence type="ECO:0000256" key="1">
    <source>
        <dbReference type="ARBA" id="ARBA00001936"/>
    </source>
</evidence>
<feature type="domain" description="Manganese/iron superoxide dismutase N-terminal" evidence="8">
    <location>
        <begin position="3"/>
        <end position="88"/>
    </location>
</feature>
<evidence type="ECO:0000313" key="11">
    <source>
        <dbReference type="Proteomes" id="UP000092573"/>
    </source>
</evidence>
<comment type="cofactor">
    <cofactor evidence="1">
        <name>Mn(2+)</name>
        <dbReference type="ChEBI" id="CHEBI:29035"/>
    </cofactor>
</comment>
<reference evidence="10 11" key="1">
    <citation type="submission" date="2016-01" db="EMBL/GenBank/DDBJ databases">
        <title>Complete Genome Sequence of Paenibacillus yonginensis DCY84, a novel Plant Growth-Promoting Bacteria with Elicitation of Induced Systemic Resistance.</title>
        <authorList>
            <person name="Kim Y.J."/>
            <person name="Yang D.C."/>
            <person name="Sukweenadhi J."/>
        </authorList>
    </citation>
    <scope>NUCLEOTIDE SEQUENCE [LARGE SCALE GENOMIC DNA]</scope>
    <source>
        <strain evidence="10 11">DCY84</strain>
    </source>
</reference>
<dbReference type="Gene3D" id="3.55.40.20">
    <property type="entry name" value="Iron/manganese superoxide dismutase, C-terminal domain"/>
    <property type="match status" value="1"/>
</dbReference>
<evidence type="ECO:0000313" key="10">
    <source>
        <dbReference type="EMBL" id="ANS76923.1"/>
    </source>
</evidence>